<keyword evidence="2" id="KW-1185">Reference proteome</keyword>
<proteinExistence type="predicted"/>
<protein>
    <submittedName>
        <fullName evidence="1">Uncharacterized protein</fullName>
    </submittedName>
</protein>
<evidence type="ECO:0000313" key="2">
    <source>
        <dbReference type="Proteomes" id="UP000053989"/>
    </source>
</evidence>
<dbReference type="AlphaFoldDB" id="A0A0C3D573"/>
<dbReference type="EMBL" id="KN822251">
    <property type="protein sequence ID" value="KIM51554.1"/>
    <property type="molecule type" value="Genomic_DNA"/>
</dbReference>
<dbReference type="InParanoid" id="A0A0C3D573"/>
<accession>A0A0C3D573</accession>
<gene>
    <name evidence="1" type="ORF">SCLCIDRAFT_1224396</name>
</gene>
<reference evidence="2" key="2">
    <citation type="submission" date="2015-01" db="EMBL/GenBank/DDBJ databases">
        <title>Evolutionary Origins and Diversification of the Mycorrhizal Mutualists.</title>
        <authorList>
            <consortium name="DOE Joint Genome Institute"/>
            <consortium name="Mycorrhizal Genomics Consortium"/>
            <person name="Kohler A."/>
            <person name="Kuo A."/>
            <person name="Nagy L.G."/>
            <person name="Floudas D."/>
            <person name="Copeland A."/>
            <person name="Barry K.W."/>
            <person name="Cichocki N."/>
            <person name="Veneault-Fourrey C."/>
            <person name="LaButti K."/>
            <person name="Lindquist E.A."/>
            <person name="Lipzen A."/>
            <person name="Lundell T."/>
            <person name="Morin E."/>
            <person name="Murat C."/>
            <person name="Riley R."/>
            <person name="Ohm R."/>
            <person name="Sun H."/>
            <person name="Tunlid A."/>
            <person name="Henrissat B."/>
            <person name="Grigoriev I.V."/>
            <person name="Hibbett D.S."/>
            <person name="Martin F."/>
        </authorList>
    </citation>
    <scope>NUCLEOTIDE SEQUENCE [LARGE SCALE GENOMIC DNA]</scope>
    <source>
        <strain evidence="2">Foug A</strain>
    </source>
</reference>
<evidence type="ECO:0000313" key="1">
    <source>
        <dbReference type="EMBL" id="KIM51554.1"/>
    </source>
</evidence>
<organism evidence="1 2">
    <name type="scientific">Scleroderma citrinum Foug A</name>
    <dbReference type="NCBI Taxonomy" id="1036808"/>
    <lineage>
        <taxon>Eukaryota</taxon>
        <taxon>Fungi</taxon>
        <taxon>Dikarya</taxon>
        <taxon>Basidiomycota</taxon>
        <taxon>Agaricomycotina</taxon>
        <taxon>Agaricomycetes</taxon>
        <taxon>Agaricomycetidae</taxon>
        <taxon>Boletales</taxon>
        <taxon>Sclerodermatineae</taxon>
        <taxon>Sclerodermataceae</taxon>
        <taxon>Scleroderma</taxon>
    </lineage>
</organism>
<reference evidence="1 2" key="1">
    <citation type="submission" date="2014-04" db="EMBL/GenBank/DDBJ databases">
        <authorList>
            <consortium name="DOE Joint Genome Institute"/>
            <person name="Kuo A."/>
            <person name="Kohler A."/>
            <person name="Nagy L.G."/>
            <person name="Floudas D."/>
            <person name="Copeland A."/>
            <person name="Barry K.W."/>
            <person name="Cichocki N."/>
            <person name="Veneault-Fourrey C."/>
            <person name="LaButti K."/>
            <person name="Lindquist E.A."/>
            <person name="Lipzen A."/>
            <person name="Lundell T."/>
            <person name="Morin E."/>
            <person name="Murat C."/>
            <person name="Sun H."/>
            <person name="Tunlid A."/>
            <person name="Henrissat B."/>
            <person name="Grigoriev I.V."/>
            <person name="Hibbett D.S."/>
            <person name="Martin F."/>
            <person name="Nordberg H.P."/>
            <person name="Cantor M.N."/>
            <person name="Hua S.X."/>
        </authorList>
    </citation>
    <scope>NUCLEOTIDE SEQUENCE [LARGE SCALE GENOMIC DNA]</scope>
    <source>
        <strain evidence="1 2">Foug A</strain>
    </source>
</reference>
<dbReference type="HOGENOM" id="CLU_2224760_0_0_1"/>
<dbReference type="Proteomes" id="UP000053989">
    <property type="component" value="Unassembled WGS sequence"/>
</dbReference>
<name>A0A0C3D573_9AGAM</name>
<sequence>MRNSCHKIRATAIRRSLVCRSRYGQVPARKEHPRIDHTCRTVRRDTFRYMVEQDPTFDWGARVIGQMPSDLTRTQSVPISTITGMETPLLPTEINPRVRLRLWPSI</sequence>